<dbReference type="Pfam" id="PF05336">
    <property type="entry name" value="rhaM"/>
    <property type="match status" value="1"/>
</dbReference>
<dbReference type="SUPFAM" id="SSF54909">
    <property type="entry name" value="Dimeric alpha+beta barrel"/>
    <property type="match status" value="1"/>
</dbReference>
<dbReference type="PANTHER" id="PTHR34389">
    <property type="entry name" value="L-RHAMNOSE MUTAROTASE"/>
    <property type="match status" value="1"/>
</dbReference>
<dbReference type="InterPro" id="IPR011008">
    <property type="entry name" value="Dimeric_a/b-barrel"/>
</dbReference>
<dbReference type="Gene3D" id="3.30.70.100">
    <property type="match status" value="1"/>
</dbReference>
<dbReference type="RefSeq" id="WP_175325246.1">
    <property type="nucleotide sequence ID" value="NZ_BAAAWP010000001.1"/>
</dbReference>
<sequence length="125" mass="14614">MTVTSNEAAENAVLRVCQYTLIQPGMRKRYRELHDNSWPGVLDRIRKSNFRNYTIFLRGDMLVQYYEYVGTDFDADLAAMQADPESQRWWLETGPCQLDPEPHLPGGPWRDFAPMWRLEDFPVGS</sequence>
<dbReference type="InterPro" id="IPR008000">
    <property type="entry name" value="Rham/fucose_mutarotase"/>
</dbReference>
<dbReference type="EMBL" id="JABMCG010000078">
    <property type="protein sequence ID" value="NUU27183.1"/>
    <property type="molecule type" value="Genomic_DNA"/>
</dbReference>
<dbReference type="GO" id="GO:0016857">
    <property type="term" value="F:racemase and epimerase activity, acting on carbohydrates and derivatives"/>
    <property type="evidence" value="ECO:0007669"/>
    <property type="project" value="InterPro"/>
</dbReference>
<comment type="caution">
    <text evidence="1">The sequence shown here is derived from an EMBL/GenBank/DDBJ whole genome shotgun (WGS) entry which is preliminary data.</text>
</comment>
<reference evidence="1 2" key="1">
    <citation type="submission" date="2020-05" db="EMBL/GenBank/DDBJ databases">
        <title>Genome Sequencing of Type Strains.</title>
        <authorList>
            <person name="Lemaire J.F."/>
            <person name="Inderbitzin P."/>
            <person name="Gregorio O.A."/>
            <person name="Collins S.B."/>
            <person name="Wespe N."/>
            <person name="Knight-Connoni V."/>
        </authorList>
    </citation>
    <scope>NUCLEOTIDE SEQUENCE [LARGE SCALE GENOMIC DNA]</scope>
    <source>
        <strain evidence="1 2">DSM 20512</strain>
    </source>
</reference>
<dbReference type="Proteomes" id="UP000539146">
    <property type="component" value="Unassembled WGS sequence"/>
</dbReference>
<name>A0A850DUP3_9MICO</name>
<evidence type="ECO:0000313" key="1">
    <source>
        <dbReference type="EMBL" id="NUU27183.1"/>
    </source>
</evidence>
<accession>A0A850DUP3</accession>
<proteinExistence type="predicted"/>
<dbReference type="PANTHER" id="PTHR34389:SF2">
    <property type="entry name" value="L-RHAMNOSE MUTAROTASE"/>
    <property type="match status" value="1"/>
</dbReference>
<gene>
    <name evidence="1" type="ORF">HP467_03505</name>
</gene>
<dbReference type="AlphaFoldDB" id="A0A850DUP3"/>
<organism evidence="1 2">
    <name type="scientific">Curtobacterium citreum</name>
    <dbReference type="NCBI Taxonomy" id="2036"/>
    <lineage>
        <taxon>Bacteria</taxon>
        <taxon>Bacillati</taxon>
        <taxon>Actinomycetota</taxon>
        <taxon>Actinomycetes</taxon>
        <taxon>Micrococcales</taxon>
        <taxon>Microbacteriaceae</taxon>
        <taxon>Curtobacterium</taxon>
    </lineage>
</organism>
<protein>
    <submittedName>
        <fullName evidence="1">L-rhamnose mutarotase</fullName>
    </submittedName>
</protein>
<evidence type="ECO:0000313" key="2">
    <source>
        <dbReference type="Proteomes" id="UP000539146"/>
    </source>
</evidence>